<dbReference type="GO" id="GO:0005829">
    <property type="term" value="C:cytosol"/>
    <property type="evidence" value="ECO:0007669"/>
    <property type="project" value="InterPro"/>
</dbReference>
<evidence type="ECO:0000259" key="9">
    <source>
        <dbReference type="Pfam" id="PF18376"/>
    </source>
</evidence>
<evidence type="ECO:0000256" key="8">
    <source>
        <dbReference type="SAM" id="Coils"/>
    </source>
</evidence>
<dbReference type="PANTHER" id="PTHR10977">
    <property type="entry name" value="DIPHOSPHOMEVALONATE DECARBOXYLASE"/>
    <property type="match status" value="1"/>
</dbReference>
<dbReference type="EMBL" id="PEZI01000021">
    <property type="protein sequence ID" value="PIS14772.1"/>
    <property type="molecule type" value="Genomic_DNA"/>
</dbReference>
<dbReference type="Pfam" id="PF18376">
    <property type="entry name" value="MDD_C"/>
    <property type="match status" value="1"/>
</dbReference>
<dbReference type="Proteomes" id="UP000230775">
    <property type="component" value="Unassembled WGS sequence"/>
</dbReference>
<dbReference type="InterPro" id="IPR020568">
    <property type="entry name" value="Ribosomal_Su5_D2-typ_SF"/>
</dbReference>
<dbReference type="InterPro" id="IPR036554">
    <property type="entry name" value="GHMP_kinase_C_sf"/>
</dbReference>
<accession>A0A2H0WQ27</accession>
<sequence length="339" mass="37996">MKKNIKATAISPANIAFIKYWGRKKGTNDKDVIPSNNSISMNIDNCYTTTTVKFSSDYKGDEVWIKFFGKNSQKVVGTQLDRVVASLNRFRQLNNCSFRAKVVSENSFPSDAGIAASASGFSALTMALTGAFNMKLGLKQLSILTRQAGSGSACRSIIDGFTEWKGGTSNETSYAVQIAKPEYWDLADLVAVVKDEKKEFSSLQGHKLATTSPFYERRLELLKKRIPLVRRAIKNKDLPVFGELIEQEATELHLIAMSSIPPIFYLNEGTMEIIHFLKQIRKNGLLGYFTIDAGPNVHIICLQKDIDRIDKEIKKLKNVLFTIKNRPCRGARLTDKHLF</sequence>
<dbReference type="InterPro" id="IPR041431">
    <property type="entry name" value="Mvd1_C"/>
</dbReference>
<dbReference type="GO" id="GO:0005524">
    <property type="term" value="F:ATP binding"/>
    <property type="evidence" value="ECO:0007669"/>
    <property type="project" value="UniProtKB-KW"/>
</dbReference>
<evidence type="ECO:0000313" key="12">
    <source>
        <dbReference type="Proteomes" id="UP000230775"/>
    </source>
</evidence>
<protein>
    <recommendedName>
        <fullName evidence="2">diphosphomevalonate decarboxylase</fullName>
        <ecNumber evidence="2">4.1.1.33</ecNumber>
    </recommendedName>
</protein>
<keyword evidence="7" id="KW-0456">Lyase</keyword>
<dbReference type="EC" id="4.1.1.33" evidence="2"/>
<evidence type="ECO:0000256" key="3">
    <source>
        <dbReference type="ARBA" id="ARBA00022516"/>
    </source>
</evidence>
<comment type="similarity">
    <text evidence="1">Belongs to the diphosphomevalonate decarboxylase family.</text>
</comment>
<reference evidence="12" key="1">
    <citation type="submission" date="2017-09" db="EMBL/GenBank/DDBJ databases">
        <title>Depth-based differentiation of microbial function through sediment-hosted aquifers and enrichment of novel symbionts in the deep terrestrial subsurface.</title>
        <authorList>
            <person name="Probst A.J."/>
            <person name="Ladd B."/>
            <person name="Jarett J.K."/>
            <person name="Geller-Mcgrath D.E."/>
            <person name="Sieber C.M.K."/>
            <person name="Emerson J.B."/>
            <person name="Anantharaman K."/>
            <person name="Thomas B.C."/>
            <person name="Malmstrom R."/>
            <person name="Stieglmeier M."/>
            <person name="Klingl A."/>
            <person name="Woyke T."/>
            <person name="Ryan C.M."/>
            <person name="Banfield J.F."/>
        </authorList>
    </citation>
    <scope>NUCLEOTIDE SEQUENCE [LARGE SCALE GENOMIC DNA]</scope>
</reference>
<organism evidence="11 12">
    <name type="scientific">Candidatus Shapirobacteria bacterium CG09_land_8_20_14_0_10_39_12</name>
    <dbReference type="NCBI Taxonomy" id="1974885"/>
    <lineage>
        <taxon>Bacteria</taxon>
        <taxon>Candidatus Shapironibacteriota</taxon>
    </lineage>
</organism>
<dbReference type="GO" id="GO:0004163">
    <property type="term" value="F:diphosphomevalonate decarboxylase activity"/>
    <property type="evidence" value="ECO:0007669"/>
    <property type="project" value="UniProtKB-EC"/>
</dbReference>
<feature type="coiled-coil region" evidence="8">
    <location>
        <begin position="299"/>
        <end position="326"/>
    </location>
</feature>
<dbReference type="InterPro" id="IPR029765">
    <property type="entry name" value="Mev_diP_decarb"/>
</dbReference>
<keyword evidence="3" id="KW-0444">Lipid biosynthesis</keyword>
<dbReference type="NCBIfam" id="TIGR01240">
    <property type="entry name" value="mevDPdecarb"/>
    <property type="match status" value="1"/>
</dbReference>
<keyword evidence="6" id="KW-0443">Lipid metabolism</keyword>
<dbReference type="PIRSF" id="PIRSF015950">
    <property type="entry name" value="Mev_P_decrbx"/>
    <property type="match status" value="1"/>
</dbReference>
<dbReference type="Gene3D" id="3.30.70.890">
    <property type="entry name" value="GHMP kinase, C-terminal domain"/>
    <property type="match status" value="1"/>
</dbReference>
<dbReference type="AlphaFoldDB" id="A0A2H0WQ27"/>
<evidence type="ECO:0000256" key="5">
    <source>
        <dbReference type="ARBA" id="ARBA00022840"/>
    </source>
</evidence>
<name>A0A2H0WQ27_9BACT</name>
<evidence type="ECO:0000256" key="1">
    <source>
        <dbReference type="ARBA" id="ARBA00008831"/>
    </source>
</evidence>
<dbReference type="GO" id="GO:0019287">
    <property type="term" value="P:isopentenyl diphosphate biosynthetic process, mevalonate pathway"/>
    <property type="evidence" value="ECO:0007669"/>
    <property type="project" value="InterPro"/>
</dbReference>
<evidence type="ECO:0000256" key="2">
    <source>
        <dbReference type="ARBA" id="ARBA00012296"/>
    </source>
</evidence>
<evidence type="ECO:0000256" key="7">
    <source>
        <dbReference type="ARBA" id="ARBA00023239"/>
    </source>
</evidence>
<comment type="caution">
    <text evidence="11">The sequence shown here is derived from an EMBL/GenBank/DDBJ whole genome shotgun (WGS) entry which is preliminary data.</text>
</comment>
<dbReference type="InterPro" id="IPR053859">
    <property type="entry name" value="MVD-like_N"/>
</dbReference>
<dbReference type="SUPFAM" id="SSF54211">
    <property type="entry name" value="Ribosomal protein S5 domain 2-like"/>
    <property type="match status" value="1"/>
</dbReference>
<keyword evidence="4" id="KW-0547">Nucleotide-binding</keyword>
<evidence type="ECO:0000256" key="4">
    <source>
        <dbReference type="ARBA" id="ARBA00022741"/>
    </source>
</evidence>
<feature type="domain" description="Diphosphomevalonate decarboxylase-like N-terminal" evidence="10">
    <location>
        <begin position="12"/>
        <end position="175"/>
    </location>
</feature>
<feature type="domain" description="Mvd1 C-terminal" evidence="9">
    <location>
        <begin position="189"/>
        <end position="315"/>
    </location>
</feature>
<keyword evidence="5" id="KW-0067">ATP-binding</keyword>
<evidence type="ECO:0000259" key="10">
    <source>
        <dbReference type="Pfam" id="PF22700"/>
    </source>
</evidence>
<keyword evidence="8" id="KW-0175">Coiled coil</keyword>
<proteinExistence type="inferred from homology"/>
<dbReference type="Gene3D" id="3.30.230.10">
    <property type="match status" value="1"/>
</dbReference>
<evidence type="ECO:0000313" key="11">
    <source>
        <dbReference type="EMBL" id="PIS14772.1"/>
    </source>
</evidence>
<gene>
    <name evidence="11" type="primary">mvaD</name>
    <name evidence="11" type="ORF">COT64_00845</name>
</gene>
<evidence type="ECO:0000256" key="6">
    <source>
        <dbReference type="ARBA" id="ARBA00023098"/>
    </source>
</evidence>
<dbReference type="InterPro" id="IPR014721">
    <property type="entry name" value="Ribsml_uS5_D2-typ_fold_subgr"/>
</dbReference>
<dbReference type="PANTHER" id="PTHR10977:SF3">
    <property type="entry name" value="DIPHOSPHOMEVALONATE DECARBOXYLASE"/>
    <property type="match status" value="1"/>
</dbReference>
<dbReference type="Pfam" id="PF22700">
    <property type="entry name" value="MVD-like_N"/>
    <property type="match status" value="1"/>
</dbReference>
<dbReference type="InterPro" id="IPR005935">
    <property type="entry name" value="Mev_decarb"/>
</dbReference>
<dbReference type="SUPFAM" id="SSF55060">
    <property type="entry name" value="GHMP Kinase, C-terminal domain"/>
    <property type="match status" value="1"/>
</dbReference>